<dbReference type="Proteomes" id="UP000002709">
    <property type="component" value="Chromosome"/>
</dbReference>
<dbReference type="KEGG" id="plt:Plut_1713"/>
<dbReference type="Gene3D" id="3.40.50.720">
    <property type="entry name" value="NAD(P)-binding Rossmann-like Domain"/>
    <property type="match status" value="1"/>
</dbReference>
<dbReference type="STRING" id="319225.Plut_1713"/>
<dbReference type="CDD" id="cd05233">
    <property type="entry name" value="SDR_c"/>
    <property type="match status" value="1"/>
</dbReference>
<accession>Q3B264</accession>
<reference evidence="4" key="1">
    <citation type="submission" date="2005-08" db="EMBL/GenBank/DDBJ databases">
        <title>Complete sequence of Pelodictyon luteolum DSM 273.</title>
        <authorList>
            <consortium name="US DOE Joint Genome Institute"/>
            <person name="Copeland A."/>
            <person name="Lucas S."/>
            <person name="Lapidus A."/>
            <person name="Barry K."/>
            <person name="Detter J.C."/>
            <person name="Glavina T."/>
            <person name="Hammon N."/>
            <person name="Israni S."/>
            <person name="Pitluck S."/>
            <person name="Bryant D."/>
            <person name="Schmutz J."/>
            <person name="Larimer F."/>
            <person name="Land M."/>
            <person name="Kyrpides N."/>
            <person name="Ivanova N."/>
            <person name="Richardson P."/>
        </authorList>
    </citation>
    <scope>NUCLEOTIDE SEQUENCE [LARGE SCALE GENOMIC DNA]</scope>
    <source>
        <strain evidence="4">DSM 273 / BCRC 81028 / 2530</strain>
    </source>
</reference>
<dbReference type="InterPro" id="IPR036291">
    <property type="entry name" value="NAD(P)-bd_dom_sf"/>
</dbReference>
<evidence type="ECO:0000256" key="2">
    <source>
        <dbReference type="ARBA" id="ARBA00023002"/>
    </source>
</evidence>
<dbReference type="InterPro" id="IPR002347">
    <property type="entry name" value="SDR_fam"/>
</dbReference>
<proteinExistence type="inferred from homology"/>
<evidence type="ECO:0000313" key="4">
    <source>
        <dbReference type="Proteomes" id="UP000002709"/>
    </source>
</evidence>
<dbReference type="OrthoDB" id="9803333at2"/>
<evidence type="ECO:0000313" key="3">
    <source>
        <dbReference type="EMBL" id="ABB24567.1"/>
    </source>
</evidence>
<keyword evidence="2" id="KW-0560">Oxidoreductase</keyword>
<dbReference type="PANTHER" id="PTHR43639">
    <property type="entry name" value="OXIDOREDUCTASE, SHORT-CHAIN DEHYDROGENASE/REDUCTASE FAMILY (AFU_ORTHOLOGUE AFUA_5G02870)"/>
    <property type="match status" value="1"/>
</dbReference>
<dbReference type="eggNOG" id="COG1028">
    <property type="taxonomic scope" value="Bacteria"/>
</dbReference>
<gene>
    <name evidence="3" type="ordered locus">Plut_1713</name>
</gene>
<dbReference type="HOGENOM" id="CLU_010194_1_3_10"/>
<dbReference type="InterPro" id="IPR020904">
    <property type="entry name" value="Sc_DH/Rdtase_CS"/>
</dbReference>
<dbReference type="RefSeq" id="WP_011358439.1">
    <property type="nucleotide sequence ID" value="NC_007512.1"/>
</dbReference>
<dbReference type="PANTHER" id="PTHR43639:SF1">
    <property type="entry name" value="SHORT-CHAIN DEHYDROGENASE_REDUCTASE FAMILY PROTEIN"/>
    <property type="match status" value="1"/>
</dbReference>
<dbReference type="AlphaFoldDB" id="Q3B264"/>
<keyword evidence="4" id="KW-1185">Reference proteome</keyword>
<name>Q3B264_CHLL3</name>
<dbReference type="GO" id="GO:0016491">
    <property type="term" value="F:oxidoreductase activity"/>
    <property type="evidence" value="ECO:0007669"/>
    <property type="project" value="UniProtKB-KW"/>
</dbReference>
<evidence type="ECO:0000256" key="1">
    <source>
        <dbReference type="ARBA" id="ARBA00006484"/>
    </source>
</evidence>
<comment type="similarity">
    <text evidence="1">Belongs to the short-chain dehydrogenases/reductases (SDR) family.</text>
</comment>
<dbReference type="SUPFAM" id="SSF51735">
    <property type="entry name" value="NAD(P)-binding Rossmann-fold domains"/>
    <property type="match status" value="1"/>
</dbReference>
<protein>
    <submittedName>
        <fullName evidence="3">3-oxoacyl-(Acyl-carrier-protein) reductase, putative</fullName>
    </submittedName>
</protein>
<dbReference type="PRINTS" id="PR00081">
    <property type="entry name" value="GDHRDH"/>
</dbReference>
<dbReference type="EMBL" id="CP000096">
    <property type="protein sequence ID" value="ABB24567.1"/>
    <property type="molecule type" value="Genomic_DNA"/>
</dbReference>
<organism evidence="3 4">
    <name type="scientific">Chlorobium luteolum (strain DSM 273 / BCRC 81028 / 2530)</name>
    <name type="common">Pelodictyon luteolum</name>
    <dbReference type="NCBI Taxonomy" id="319225"/>
    <lineage>
        <taxon>Bacteria</taxon>
        <taxon>Pseudomonadati</taxon>
        <taxon>Chlorobiota</taxon>
        <taxon>Chlorobiia</taxon>
        <taxon>Chlorobiales</taxon>
        <taxon>Chlorobiaceae</taxon>
        <taxon>Chlorobium/Pelodictyon group</taxon>
        <taxon>Pelodictyon</taxon>
    </lineage>
</organism>
<dbReference type="PROSITE" id="PS00061">
    <property type="entry name" value="ADH_SHORT"/>
    <property type="match status" value="1"/>
</dbReference>
<dbReference type="Pfam" id="PF13561">
    <property type="entry name" value="adh_short_C2"/>
    <property type="match status" value="1"/>
</dbReference>
<sequence length="245" mass="27005">MTQPGKKVCFMTGATGRLGSEIALSVAGQGYTIFFTWHASEPKAEELLEKIRWVSPESEMVHCSTSSAKEIQAAFAAFLKRFDRLDLLIASASNFYATPLPDVSEEEWDSLVDTNLKGTFFTMQEASRIMQKQPFTSRIITMADISADLVWKNFAPYTVAKAGVVHLTKVFAKTFAPNILVNAIAPGTVTLNPGKDMDSEEEMVARIPLRRLGDPLDIVKTVLFLLESDYITGQVITVDGGRMLS</sequence>